<evidence type="ECO:0000313" key="2">
    <source>
        <dbReference type="Proteomes" id="UP000319976"/>
    </source>
</evidence>
<dbReference type="InterPro" id="IPR000801">
    <property type="entry name" value="Esterase-like"/>
</dbReference>
<dbReference type="RefSeq" id="WP_145259486.1">
    <property type="nucleotide sequence ID" value="NZ_CP036316.1"/>
</dbReference>
<dbReference type="OrthoDB" id="9784036at2"/>
<keyword evidence="2" id="KW-1185">Reference proteome</keyword>
<dbReference type="AlphaFoldDB" id="A0A517T4I9"/>
<accession>A0A517T4I9</accession>
<proteinExistence type="predicted"/>
<organism evidence="1 2">
    <name type="scientific">Calycomorphotria hydatis</name>
    <dbReference type="NCBI Taxonomy" id="2528027"/>
    <lineage>
        <taxon>Bacteria</taxon>
        <taxon>Pseudomonadati</taxon>
        <taxon>Planctomycetota</taxon>
        <taxon>Planctomycetia</taxon>
        <taxon>Planctomycetales</taxon>
        <taxon>Planctomycetaceae</taxon>
        <taxon>Calycomorphotria</taxon>
    </lineage>
</organism>
<dbReference type="SUPFAM" id="SSF53474">
    <property type="entry name" value="alpha/beta-Hydrolases"/>
    <property type="match status" value="1"/>
</dbReference>
<dbReference type="InterPro" id="IPR029058">
    <property type="entry name" value="AB_hydrolase_fold"/>
</dbReference>
<dbReference type="PANTHER" id="PTHR48098">
    <property type="entry name" value="ENTEROCHELIN ESTERASE-RELATED"/>
    <property type="match status" value="1"/>
</dbReference>
<dbReference type="GO" id="GO:0016747">
    <property type="term" value="F:acyltransferase activity, transferring groups other than amino-acyl groups"/>
    <property type="evidence" value="ECO:0007669"/>
    <property type="project" value="TreeGrafter"/>
</dbReference>
<dbReference type="Pfam" id="PF00756">
    <property type="entry name" value="Esterase"/>
    <property type="match status" value="1"/>
</dbReference>
<protein>
    <submittedName>
        <fullName evidence="1">Esterase</fullName>
    </submittedName>
</protein>
<dbReference type="PANTHER" id="PTHR48098:SF1">
    <property type="entry name" value="DIACYLGLYCEROL ACYLTRANSFERASE_MYCOLYLTRANSFERASE AG85A"/>
    <property type="match status" value="1"/>
</dbReference>
<dbReference type="InterPro" id="IPR050583">
    <property type="entry name" value="Mycobacterial_A85_antigen"/>
</dbReference>
<gene>
    <name evidence="1" type="ORF">V22_05060</name>
</gene>
<dbReference type="Proteomes" id="UP000319976">
    <property type="component" value="Chromosome"/>
</dbReference>
<evidence type="ECO:0000313" key="1">
    <source>
        <dbReference type="EMBL" id="QDT63287.1"/>
    </source>
</evidence>
<dbReference type="EMBL" id="CP036316">
    <property type="protein sequence ID" value="QDT63287.1"/>
    <property type="molecule type" value="Genomic_DNA"/>
</dbReference>
<dbReference type="KEGG" id="chya:V22_05060"/>
<sequence>MQGVWERVEVAGHPVDLYRPAQANAPFVLYLHGHGLETLWHNETWSAEFDRHGFGCICPHGARSWWLDKICSEFDDSLTPMKFVLDHVVPYLGEQFDCRPPRIALAGVSMGGQGALQIAYRHPRKFPVVAAISPAIDFHNWIGRGLPLDEMFASPEAARQETAILRFQPLNWPKHQMILCDPTDAEWIESSERLSMKLRSMGIRFVSDLETSNGGHTWEYFNSVAPKVMSFLAERLEKVELPVIGKD</sequence>
<name>A0A517T4I9_9PLAN</name>
<reference evidence="1 2" key="1">
    <citation type="submission" date="2019-02" db="EMBL/GenBank/DDBJ databases">
        <title>Deep-cultivation of Planctomycetes and their phenomic and genomic characterization uncovers novel biology.</title>
        <authorList>
            <person name="Wiegand S."/>
            <person name="Jogler M."/>
            <person name="Boedeker C."/>
            <person name="Pinto D."/>
            <person name="Vollmers J."/>
            <person name="Rivas-Marin E."/>
            <person name="Kohn T."/>
            <person name="Peeters S.H."/>
            <person name="Heuer A."/>
            <person name="Rast P."/>
            <person name="Oberbeckmann S."/>
            <person name="Bunk B."/>
            <person name="Jeske O."/>
            <person name="Meyerdierks A."/>
            <person name="Storesund J.E."/>
            <person name="Kallscheuer N."/>
            <person name="Luecker S."/>
            <person name="Lage O.M."/>
            <person name="Pohl T."/>
            <person name="Merkel B.J."/>
            <person name="Hornburger P."/>
            <person name="Mueller R.-W."/>
            <person name="Bruemmer F."/>
            <person name="Labrenz M."/>
            <person name="Spormann A.M."/>
            <person name="Op den Camp H."/>
            <person name="Overmann J."/>
            <person name="Amann R."/>
            <person name="Jetten M.S.M."/>
            <person name="Mascher T."/>
            <person name="Medema M.H."/>
            <person name="Devos D.P."/>
            <person name="Kaster A.-K."/>
            <person name="Ovreas L."/>
            <person name="Rohde M."/>
            <person name="Galperin M.Y."/>
            <person name="Jogler C."/>
        </authorList>
    </citation>
    <scope>NUCLEOTIDE SEQUENCE [LARGE SCALE GENOMIC DNA]</scope>
    <source>
        <strain evidence="1 2">V22</strain>
    </source>
</reference>
<dbReference type="Gene3D" id="3.40.50.1820">
    <property type="entry name" value="alpha/beta hydrolase"/>
    <property type="match status" value="1"/>
</dbReference>